<dbReference type="RefSeq" id="WP_013446153.1">
    <property type="nucleotide sequence ID" value="NC_014734.1"/>
</dbReference>
<dbReference type="Proteomes" id="UP000008718">
    <property type="component" value="Chromosome"/>
</dbReference>
<reference evidence="1 2" key="2">
    <citation type="journal article" date="2011" name="Stand. Genomic Sci.">
        <title>Complete genome sequence of Paludibacter propionicigenes type strain (WB4).</title>
        <authorList>
            <person name="Gronow S."/>
            <person name="Munk C."/>
            <person name="Lapidus A."/>
            <person name="Nolan M."/>
            <person name="Lucas S."/>
            <person name="Hammon N."/>
            <person name="Deshpande S."/>
            <person name="Cheng J.F."/>
            <person name="Tapia R."/>
            <person name="Han C."/>
            <person name="Goodwin L."/>
            <person name="Pitluck S."/>
            <person name="Liolios K."/>
            <person name="Ivanova N."/>
            <person name="Mavromatis K."/>
            <person name="Mikhailova N."/>
            <person name="Pati A."/>
            <person name="Chen A."/>
            <person name="Palaniappan K."/>
            <person name="Land M."/>
            <person name="Hauser L."/>
            <person name="Chang Y.J."/>
            <person name="Jeffries C.D."/>
            <person name="Brambilla E."/>
            <person name="Rohde M."/>
            <person name="Goker M."/>
            <person name="Detter J.C."/>
            <person name="Woyke T."/>
            <person name="Bristow J."/>
            <person name="Eisen J.A."/>
            <person name="Markowitz V."/>
            <person name="Hugenholtz P."/>
            <person name="Kyrpides N.C."/>
            <person name="Klenk H.P."/>
        </authorList>
    </citation>
    <scope>NUCLEOTIDE SEQUENCE [LARGE SCALE GENOMIC DNA]</scope>
    <source>
        <strain evidence="2">DSM 17365 / JCM 13257 / WB4</strain>
    </source>
</reference>
<protein>
    <submittedName>
        <fullName evidence="1">Uncharacterized protein</fullName>
    </submittedName>
</protein>
<gene>
    <name evidence="1" type="ordered locus">Palpr_2654</name>
</gene>
<keyword evidence="2" id="KW-1185">Reference proteome</keyword>
<evidence type="ECO:0000313" key="1">
    <source>
        <dbReference type="EMBL" id="ADQ80784.1"/>
    </source>
</evidence>
<accession>E4T7U0</accession>
<sequence>MGATTRIPRSINEFGTYIGSTNIYFSSGTPVTNGERLGITPEEITQWKGFETEFSPLLLMYNDATNSRTRAIRNNLIEIIDKTIAYDQTNHILDRIAASPNATVYDWGAFNINGGVSPKTTRTRSITVIKEPVSVTFQQLGGAIIAIKCYSTSGARAAIYGEADSVQYLFKTGTVPPTSTNEDGLRSGLSTKGSFNLELNPEFKGKYLYIFFRWYSTKHPELSGPWSELQTTMIV</sequence>
<organism evidence="1 2">
    <name type="scientific">Paludibacter propionicigenes (strain DSM 17365 / JCM 13257 / WB4)</name>
    <dbReference type="NCBI Taxonomy" id="694427"/>
    <lineage>
        <taxon>Bacteria</taxon>
        <taxon>Pseudomonadati</taxon>
        <taxon>Bacteroidota</taxon>
        <taxon>Bacteroidia</taxon>
        <taxon>Bacteroidales</taxon>
        <taxon>Paludibacteraceae</taxon>
        <taxon>Paludibacter</taxon>
    </lineage>
</organism>
<reference key="1">
    <citation type="submission" date="2010-11" db="EMBL/GenBank/DDBJ databases">
        <title>The complete genome of Paludibacter propionicigenes DSM 17365.</title>
        <authorList>
            <consortium name="US DOE Joint Genome Institute (JGI-PGF)"/>
            <person name="Lucas S."/>
            <person name="Copeland A."/>
            <person name="Lapidus A."/>
            <person name="Bruce D."/>
            <person name="Goodwin L."/>
            <person name="Pitluck S."/>
            <person name="Kyrpides N."/>
            <person name="Mavromatis K."/>
            <person name="Ivanova N."/>
            <person name="Munk A.C."/>
            <person name="Brettin T."/>
            <person name="Detter J.C."/>
            <person name="Han C."/>
            <person name="Tapia R."/>
            <person name="Land M."/>
            <person name="Hauser L."/>
            <person name="Markowitz V."/>
            <person name="Cheng J.-F."/>
            <person name="Hugenholtz P."/>
            <person name="Woyke T."/>
            <person name="Wu D."/>
            <person name="Gronow S."/>
            <person name="Wellnitz S."/>
            <person name="Brambilla E."/>
            <person name="Klenk H.-P."/>
            <person name="Eisen J.A."/>
        </authorList>
    </citation>
    <scope>NUCLEOTIDE SEQUENCE</scope>
    <source>
        <strain>WB4</strain>
    </source>
</reference>
<dbReference type="KEGG" id="ppn:Palpr_2654"/>
<dbReference type="EMBL" id="CP002345">
    <property type="protein sequence ID" value="ADQ80784.1"/>
    <property type="molecule type" value="Genomic_DNA"/>
</dbReference>
<dbReference type="AlphaFoldDB" id="E4T7U0"/>
<evidence type="ECO:0000313" key="2">
    <source>
        <dbReference type="Proteomes" id="UP000008718"/>
    </source>
</evidence>
<dbReference type="HOGENOM" id="CLU_1179303_0_0_10"/>
<proteinExistence type="predicted"/>
<dbReference type="OrthoDB" id="1092447at2"/>
<name>E4T7U0_PALPW</name>